<evidence type="ECO:0000313" key="9">
    <source>
        <dbReference type="EMBL" id="GAX13283.1"/>
    </source>
</evidence>
<dbReference type="Proteomes" id="UP000198406">
    <property type="component" value="Unassembled WGS sequence"/>
</dbReference>
<dbReference type="InterPro" id="IPR000938">
    <property type="entry name" value="CAP-Gly_domain"/>
</dbReference>
<dbReference type="PANTHER" id="PTHR46652:SF3">
    <property type="entry name" value="LEUCINE-RICH REPEAT-CONTAINING PROTEIN 9"/>
    <property type="match status" value="1"/>
</dbReference>
<keyword evidence="4" id="KW-0433">Leucine-rich repeat</keyword>
<dbReference type="CDD" id="cd17044">
    <property type="entry name" value="Ubl_TBCE"/>
    <property type="match status" value="1"/>
</dbReference>
<protein>
    <recommendedName>
        <fullName evidence="8">CAP-Gly domain-containing protein</fullName>
    </recommendedName>
</protein>
<dbReference type="Gene3D" id="3.80.10.10">
    <property type="entry name" value="Ribonuclease Inhibitor"/>
    <property type="match status" value="2"/>
</dbReference>
<dbReference type="SUPFAM" id="SSF74924">
    <property type="entry name" value="Cap-Gly domain"/>
    <property type="match status" value="1"/>
</dbReference>
<dbReference type="EMBL" id="BDSP01000061">
    <property type="protein sequence ID" value="GAX13283.1"/>
    <property type="molecule type" value="Genomic_DNA"/>
</dbReference>
<evidence type="ECO:0000256" key="5">
    <source>
        <dbReference type="ARBA" id="ARBA00022737"/>
    </source>
</evidence>
<dbReference type="Gene3D" id="3.10.20.90">
    <property type="entry name" value="Phosphatidylinositol 3-kinase Catalytic Subunit, Chain A, domain 1"/>
    <property type="match status" value="1"/>
</dbReference>
<comment type="caution">
    <text evidence="9">The sequence shown here is derived from an EMBL/GenBank/DDBJ whole genome shotgun (WGS) entry which is preliminary data.</text>
</comment>
<dbReference type="SUPFAM" id="SSF52047">
    <property type="entry name" value="RNI-like"/>
    <property type="match status" value="1"/>
</dbReference>
<dbReference type="InterPro" id="IPR029071">
    <property type="entry name" value="Ubiquitin-like_domsf"/>
</dbReference>
<evidence type="ECO:0000256" key="1">
    <source>
        <dbReference type="ARBA" id="ARBA00004496"/>
    </source>
</evidence>
<keyword evidence="10" id="KW-1185">Reference proteome</keyword>
<reference evidence="9 10" key="1">
    <citation type="journal article" date="2015" name="Plant Cell">
        <title>Oil accumulation by the oleaginous diatom Fistulifera solaris as revealed by the genome and transcriptome.</title>
        <authorList>
            <person name="Tanaka T."/>
            <person name="Maeda Y."/>
            <person name="Veluchamy A."/>
            <person name="Tanaka M."/>
            <person name="Abida H."/>
            <person name="Marechal E."/>
            <person name="Bowler C."/>
            <person name="Muto M."/>
            <person name="Sunaga Y."/>
            <person name="Tanaka M."/>
            <person name="Yoshino T."/>
            <person name="Taniguchi T."/>
            <person name="Fukuda Y."/>
            <person name="Nemoto M."/>
            <person name="Matsumoto M."/>
            <person name="Wong P.S."/>
            <person name="Aburatani S."/>
            <person name="Fujibuchi W."/>
        </authorList>
    </citation>
    <scope>NUCLEOTIDE SEQUENCE [LARGE SCALE GENOMIC DNA]</scope>
    <source>
        <strain evidence="9 10">JPCC DA0580</strain>
    </source>
</reference>
<keyword evidence="5" id="KW-0677">Repeat</keyword>
<accession>A0A1Z5JH03</accession>
<evidence type="ECO:0000256" key="7">
    <source>
        <dbReference type="SAM" id="Coils"/>
    </source>
</evidence>
<dbReference type="InParanoid" id="A0A1Z5JH03"/>
<keyword evidence="6" id="KW-0143">Chaperone</keyword>
<dbReference type="OrthoDB" id="5273213at2759"/>
<dbReference type="SUPFAM" id="SSF54236">
    <property type="entry name" value="Ubiquitin-like"/>
    <property type="match status" value="1"/>
</dbReference>
<dbReference type="InterPro" id="IPR036859">
    <property type="entry name" value="CAP-Gly_dom_sf"/>
</dbReference>
<evidence type="ECO:0000256" key="6">
    <source>
        <dbReference type="ARBA" id="ARBA00023186"/>
    </source>
</evidence>
<evidence type="ECO:0000256" key="3">
    <source>
        <dbReference type="ARBA" id="ARBA00022490"/>
    </source>
</evidence>
<evidence type="ECO:0000256" key="4">
    <source>
        <dbReference type="ARBA" id="ARBA00022614"/>
    </source>
</evidence>
<evidence type="ECO:0000313" key="10">
    <source>
        <dbReference type="Proteomes" id="UP000198406"/>
    </source>
</evidence>
<proteinExistence type="inferred from homology"/>
<comment type="similarity">
    <text evidence="2">Belongs to the TBCE family.</text>
</comment>
<dbReference type="PANTHER" id="PTHR46652">
    <property type="entry name" value="LEUCINE-RICH REPEAT AND IQ DOMAIN-CONTAINING PROTEIN 1-RELATED"/>
    <property type="match status" value="1"/>
</dbReference>
<evidence type="ECO:0000256" key="2">
    <source>
        <dbReference type="ARBA" id="ARBA00006286"/>
    </source>
</evidence>
<name>A0A1Z5JH03_FISSO</name>
<dbReference type="Gene3D" id="2.30.30.190">
    <property type="entry name" value="CAP Gly-rich-like domain"/>
    <property type="match status" value="1"/>
</dbReference>
<dbReference type="SMART" id="SM01052">
    <property type="entry name" value="CAP_GLY"/>
    <property type="match status" value="1"/>
</dbReference>
<dbReference type="InterPro" id="IPR000626">
    <property type="entry name" value="Ubiquitin-like_dom"/>
</dbReference>
<keyword evidence="7" id="KW-0175">Coiled coil</keyword>
<feature type="domain" description="CAP-Gly" evidence="8">
    <location>
        <begin position="19"/>
        <end position="96"/>
    </location>
</feature>
<organism evidence="9 10">
    <name type="scientific">Fistulifera solaris</name>
    <name type="common">Oleaginous diatom</name>
    <dbReference type="NCBI Taxonomy" id="1519565"/>
    <lineage>
        <taxon>Eukaryota</taxon>
        <taxon>Sar</taxon>
        <taxon>Stramenopiles</taxon>
        <taxon>Ochrophyta</taxon>
        <taxon>Bacillariophyta</taxon>
        <taxon>Bacillariophyceae</taxon>
        <taxon>Bacillariophycidae</taxon>
        <taxon>Naviculales</taxon>
        <taxon>Naviculaceae</taxon>
        <taxon>Fistulifera</taxon>
    </lineage>
</organism>
<dbReference type="Pfam" id="PF14560">
    <property type="entry name" value="Ubiquitin_2"/>
    <property type="match status" value="1"/>
</dbReference>
<gene>
    <name evidence="9" type="ORF">FisN_17Hh223</name>
</gene>
<sequence length="598" mass="67085">MDRSSNIIQDEVTNRTWHIGKTRIRDASGCTATVVYVGPVASAKDPTEVYCGVVWDDFSRGKHDGSVVDRSTGNLVRHFHAPHPTSGSFLRIGKVDCGVALSPMLLRERYVTLNSDELVAPHNLLPHTVQTASGRNDKVVEFLGELKIRSQQQLEDLTTVSLRRWGISSVQMSESWSTLNHFTEVDLAGNLLFDWKDVATLLHVLPNLRNLSLACNRLGDVEFPDDMPQCPSLTHLNVRQTEIKSVESIMALGHVFPHLQELSLADCPIQCRSEDAKSLAAVFANLTFLDCTHCELNSNSQVLAWAFLPKLESLSLDDNPLLENWDGFNPEQHFSSLENLQLAGTGWKNWMDLTIPLHRLPKLNRLRLRNCPLQNGLGTGGARMTTIAHLPKLQMLNGSLITNSERKDAARWYVRTIRRMQQEIQETDSTSTSRKPDDNPQYVYWTTNHPDFVEGAQPISGTNGFSKALIDSIVSVTIRSMAANSCTMEPLVRRFPADLTVGRLKALCSRYFGLDLDLQVLHYRASPDQGFPSAMDSDECTLAYYGVPDGAEILVNELDAEALNNEKQQAEKDLLERVQKQEKELAEFQERQKHADTR</sequence>
<keyword evidence="3" id="KW-0963">Cytoplasm</keyword>
<dbReference type="AlphaFoldDB" id="A0A1Z5JH03"/>
<evidence type="ECO:0000259" key="8">
    <source>
        <dbReference type="SMART" id="SM01052"/>
    </source>
</evidence>
<feature type="coiled-coil region" evidence="7">
    <location>
        <begin position="551"/>
        <end position="598"/>
    </location>
</feature>
<dbReference type="InterPro" id="IPR032675">
    <property type="entry name" value="LRR_dom_sf"/>
</dbReference>
<dbReference type="InterPro" id="IPR044079">
    <property type="entry name" value="Ubl_TBCE"/>
</dbReference>
<comment type="subcellular location">
    <subcellularLocation>
        <location evidence="1">Cytoplasm</location>
    </subcellularLocation>
</comment>
<dbReference type="InterPro" id="IPR050836">
    <property type="entry name" value="SDS22/Internalin_LRR"/>
</dbReference>
<dbReference type="GO" id="GO:0005737">
    <property type="term" value="C:cytoplasm"/>
    <property type="evidence" value="ECO:0007669"/>
    <property type="project" value="UniProtKB-SubCell"/>
</dbReference>
<dbReference type="Pfam" id="PF01302">
    <property type="entry name" value="CAP_GLY"/>
    <property type="match status" value="1"/>
</dbReference>